<evidence type="ECO:0000256" key="11">
    <source>
        <dbReference type="ARBA" id="ARBA00023303"/>
    </source>
</evidence>
<dbReference type="OrthoDB" id="415460at2759"/>
<proteinExistence type="predicted"/>
<dbReference type="PANTHER" id="PTHR11537:SF254">
    <property type="entry name" value="POTASSIUM VOLTAGE-GATED CHANNEL PROTEIN SHAB"/>
    <property type="match status" value="1"/>
</dbReference>
<feature type="region of interest" description="Disordered" evidence="12">
    <location>
        <begin position="1"/>
        <end position="35"/>
    </location>
</feature>
<evidence type="ECO:0000256" key="7">
    <source>
        <dbReference type="ARBA" id="ARBA00022958"/>
    </source>
</evidence>
<dbReference type="GO" id="GO:0008076">
    <property type="term" value="C:voltage-gated potassium channel complex"/>
    <property type="evidence" value="ECO:0007669"/>
    <property type="project" value="InterPro"/>
</dbReference>
<dbReference type="PANTHER" id="PTHR11537">
    <property type="entry name" value="VOLTAGE-GATED POTASSIUM CHANNEL"/>
    <property type="match status" value="1"/>
</dbReference>
<keyword evidence="2" id="KW-0813">Transport</keyword>
<keyword evidence="7" id="KW-0630">Potassium</keyword>
<gene>
    <name evidence="15" type="ORF">TSOC_007826</name>
</gene>
<feature type="transmembrane region" description="Helical" evidence="13">
    <location>
        <begin position="623"/>
        <end position="644"/>
    </location>
</feature>
<dbReference type="Gene3D" id="1.20.120.350">
    <property type="entry name" value="Voltage-gated potassium channels. Chain C"/>
    <property type="match status" value="1"/>
</dbReference>
<feature type="compositionally biased region" description="Gly residues" evidence="12">
    <location>
        <begin position="362"/>
        <end position="383"/>
    </location>
</feature>
<evidence type="ECO:0000256" key="8">
    <source>
        <dbReference type="ARBA" id="ARBA00022989"/>
    </source>
</evidence>
<feature type="compositionally biased region" description="Gly residues" evidence="12">
    <location>
        <begin position="336"/>
        <end position="355"/>
    </location>
</feature>
<evidence type="ECO:0000259" key="14">
    <source>
        <dbReference type="Pfam" id="PF00520"/>
    </source>
</evidence>
<evidence type="ECO:0000256" key="1">
    <source>
        <dbReference type="ARBA" id="ARBA00004141"/>
    </source>
</evidence>
<keyword evidence="10 13" id="KW-0472">Membrane</keyword>
<dbReference type="InterPro" id="IPR028325">
    <property type="entry name" value="VG_K_chnl"/>
</dbReference>
<feature type="compositionally biased region" description="Gly residues" evidence="12">
    <location>
        <begin position="289"/>
        <end position="310"/>
    </location>
</feature>
<name>A0A2J8A025_9CHLO</name>
<evidence type="ECO:0000313" key="15">
    <source>
        <dbReference type="EMBL" id="PNH05881.1"/>
    </source>
</evidence>
<evidence type="ECO:0000256" key="10">
    <source>
        <dbReference type="ARBA" id="ARBA00023136"/>
    </source>
</evidence>
<dbReference type="AlphaFoldDB" id="A0A2J8A025"/>
<dbReference type="GO" id="GO:0001508">
    <property type="term" value="P:action potential"/>
    <property type="evidence" value="ECO:0007669"/>
    <property type="project" value="TreeGrafter"/>
</dbReference>
<organism evidence="15 16">
    <name type="scientific">Tetrabaena socialis</name>
    <dbReference type="NCBI Taxonomy" id="47790"/>
    <lineage>
        <taxon>Eukaryota</taxon>
        <taxon>Viridiplantae</taxon>
        <taxon>Chlorophyta</taxon>
        <taxon>core chlorophytes</taxon>
        <taxon>Chlorophyceae</taxon>
        <taxon>CS clade</taxon>
        <taxon>Chlamydomonadales</taxon>
        <taxon>Tetrabaenaceae</taxon>
        <taxon>Tetrabaena</taxon>
    </lineage>
</organism>
<dbReference type="FunFam" id="1.20.120.350:FF:000091">
    <property type="entry name" value="Predicted protein"/>
    <property type="match status" value="1"/>
</dbReference>
<evidence type="ECO:0000256" key="4">
    <source>
        <dbReference type="ARBA" id="ARBA00022692"/>
    </source>
</evidence>
<keyword evidence="6" id="KW-0851">Voltage-gated channel</keyword>
<keyword evidence="16" id="KW-1185">Reference proteome</keyword>
<evidence type="ECO:0000256" key="3">
    <source>
        <dbReference type="ARBA" id="ARBA00022538"/>
    </source>
</evidence>
<evidence type="ECO:0000256" key="2">
    <source>
        <dbReference type="ARBA" id="ARBA00022448"/>
    </source>
</evidence>
<dbReference type="SUPFAM" id="SSF81324">
    <property type="entry name" value="Voltage-gated potassium channels"/>
    <property type="match status" value="1"/>
</dbReference>
<keyword evidence="5" id="KW-0631">Potassium channel</keyword>
<keyword evidence="4 13" id="KW-0812">Transmembrane</keyword>
<feature type="region of interest" description="Disordered" evidence="12">
    <location>
        <begin position="195"/>
        <end position="222"/>
    </location>
</feature>
<evidence type="ECO:0000256" key="13">
    <source>
        <dbReference type="SAM" id="Phobius"/>
    </source>
</evidence>
<feature type="transmembrane region" description="Helical" evidence="13">
    <location>
        <begin position="488"/>
        <end position="512"/>
    </location>
</feature>
<keyword evidence="9" id="KW-0406">Ion transport</keyword>
<accession>A0A2J8A025</accession>
<dbReference type="Pfam" id="PF00520">
    <property type="entry name" value="Ion_trans"/>
    <property type="match status" value="1"/>
</dbReference>
<keyword evidence="11" id="KW-0407">Ion channel</keyword>
<dbReference type="InterPro" id="IPR005821">
    <property type="entry name" value="Ion_trans_dom"/>
</dbReference>
<evidence type="ECO:0000256" key="12">
    <source>
        <dbReference type="SAM" id="MobiDB-lite"/>
    </source>
</evidence>
<dbReference type="PRINTS" id="PR00169">
    <property type="entry name" value="KCHANNEL"/>
</dbReference>
<sequence length="715" mass="73333">MRDTAAGEPLWPKAALQPPRTPQQQQQPRERLSRQPSLQGLSLLLHGSLPLCSSPAQLHAAIHRLRELGAAGVMLRLPPGTPRQAIQDAHPGLALGPAELRKRMRLVEGGWLDEVLRTARRVPAAPYAFEPLYVQAARTWAGGEAGDGAGAGVGAIEAEDGGVSLAGDRQAPQLQQQPPHPHQQQQKKLLALVSKEEASPQREGVVPDLQEPAAAAPAARDGRAAASAATRSAGGGAAGGGEVVAAFRGASGGAGARRAPEWLPTGEHRDAAGEGRVLLASDADARSGGSEGGSGGDSVGGSGGGVGVGDGARAAAPRCTASSGDKGVEAARAAVSGGGGGAGGSSSSGGGGGVPGAARGCSAGGGSGGGAGGGSGGGGGGGSDAEQVESDDGLAEAEAMQLPLQLRPGPQPSPDAPLGRFAAWLGEWRPCLDRVAHQVELVLNGVFEEARCAAVGNAGIDRALRELIKYEEALEVYVTLSHPEHSRLAFGLSMFVLAVILLNTGTFCVESVPRWENTPLYDRLVIVDYVCLGVFTLEFVLRLATCNSLTRFSMGLMNWVDLLAIAPFYVELIVVGPHGQAAAQTRIIRVLRLLRILRLLRATTRFRNLQVVVDSLMASGDVIGMLLLLLVVLLVVSSTIIYYVETALTPDTWADSIPLTMWYMHAGRLLPEGSAARACAAAAVGEAVASAAAAAPAGRHLWSDLLPSGLGSRST</sequence>
<comment type="caution">
    <text evidence="15">The sequence shown here is derived from an EMBL/GenBank/DDBJ whole genome shotgun (WGS) entry which is preliminary data.</text>
</comment>
<feature type="domain" description="Ion transport" evidence="14">
    <location>
        <begin position="492"/>
        <end position="658"/>
    </location>
</feature>
<feature type="transmembrane region" description="Helical" evidence="13">
    <location>
        <begin position="524"/>
        <end position="544"/>
    </location>
</feature>
<evidence type="ECO:0000256" key="6">
    <source>
        <dbReference type="ARBA" id="ARBA00022882"/>
    </source>
</evidence>
<protein>
    <submittedName>
        <fullName evidence="15">Potassium voltage-gated channel subfamily A member 3</fullName>
    </submittedName>
</protein>
<feature type="region of interest" description="Disordered" evidence="12">
    <location>
        <begin position="284"/>
        <end position="394"/>
    </location>
</feature>
<feature type="compositionally biased region" description="Low complexity" evidence="12">
    <location>
        <begin position="213"/>
        <end position="222"/>
    </location>
</feature>
<evidence type="ECO:0000256" key="9">
    <source>
        <dbReference type="ARBA" id="ARBA00023065"/>
    </source>
</evidence>
<dbReference type="InterPro" id="IPR027359">
    <property type="entry name" value="Volt_channel_dom_sf"/>
</dbReference>
<evidence type="ECO:0000313" key="16">
    <source>
        <dbReference type="Proteomes" id="UP000236333"/>
    </source>
</evidence>
<reference evidence="15 16" key="1">
    <citation type="journal article" date="2017" name="Mol. Biol. Evol.">
        <title>The 4-celled Tetrabaena socialis nuclear genome reveals the essential components for genetic control of cell number at the origin of multicellularity in the volvocine lineage.</title>
        <authorList>
            <person name="Featherston J."/>
            <person name="Arakaki Y."/>
            <person name="Hanschen E.R."/>
            <person name="Ferris P.J."/>
            <person name="Michod R.E."/>
            <person name="Olson B.J.S.C."/>
            <person name="Nozaki H."/>
            <person name="Durand P.M."/>
        </authorList>
    </citation>
    <scope>NUCLEOTIDE SEQUENCE [LARGE SCALE GENOMIC DNA]</scope>
    <source>
        <strain evidence="15 16">NIES-571</strain>
    </source>
</reference>
<evidence type="ECO:0000256" key="5">
    <source>
        <dbReference type="ARBA" id="ARBA00022826"/>
    </source>
</evidence>
<dbReference type="EMBL" id="PGGS01000274">
    <property type="protein sequence ID" value="PNH05881.1"/>
    <property type="molecule type" value="Genomic_DNA"/>
</dbReference>
<comment type="subcellular location">
    <subcellularLocation>
        <location evidence="1">Membrane</location>
        <topology evidence="1">Multi-pass membrane protein</topology>
    </subcellularLocation>
</comment>
<dbReference type="Proteomes" id="UP000236333">
    <property type="component" value="Unassembled WGS sequence"/>
</dbReference>
<keyword evidence="8 13" id="KW-1133">Transmembrane helix</keyword>
<dbReference type="GO" id="GO:0005249">
    <property type="term" value="F:voltage-gated potassium channel activity"/>
    <property type="evidence" value="ECO:0007669"/>
    <property type="project" value="InterPro"/>
</dbReference>
<keyword evidence="3" id="KW-0633">Potassium transport</keyword>